<protein>
    <recommendedName>
        <fullName evidence="3">CDP-Glycerol:Poly(Glycerophosphate) glycerophosphotransferase</fullName>
    </recommendedName>
</protein>
<sequence>MRTYIKKKLIDLLDSMKQSQDSLPALIDKAQQVQILADCQDAAIAIGETLEHDSSDYVNIVSVLEQYCEEAFYLSESLKKIICLERLTKLGELIDKVKFMIEEIPFTYQMIFMPYKASMWDSLESIWRACNEDERCECYVIPIPYYEFNSNTNRWMYCYDGTQFPDDVPIINFKDYSLEQNHPDVAYIHNPYDDLNLVTRVDPRFYSRELKNYVNKLVYVPYYVTSGFIAQDHLSLSVYQHMDYMVAQSEYAKSFCKGMFYFDRILPFGSPKLDCVIKLSQENTIIPEIWKPLLEGKKVLMLNTSIGCFLHDGSVYLKKIKSLCNSIIKQNLVALIWRPHPLLEATIKSMRPQLLSEYNNLKEYFLENKIGVLDDTPDISRTVALSDGYIGEEGSSVINLFGATGKPIFILDNHITDIFTKEEKCRVHFTDIIIKDDKTWFATSRYNALFFKDMKEKQVHYTGRVEHQPKWYSAFPFITELGNNIYLSPDFSGRPAVYNIRSNAFEFIGTENMRDSARRGLCVTYKNSIFYLPIIDNYIAEFNLETRKWYYHTECIQELIDNVDSDVALSQGMTYRCSVCGEEMWITATYTNCILRFNMKNGTYAICKIGNKENGYSGIIADDKYLWLTEVNSGDIVKWERRSGKVKTFCMPVGFSFWTGAMDRKLPHLSLIDMGKWVVTVPGFSNSMVKMDKITGEVSLFINDFWKKVDQNANGYNPKFHLSSEFGARLDENSIIVQRNYDDAAAIVNIEDETYEMFYPTLSEEDFAKLTEGEDGFEKVDEKSGFFRRESKIFSFEGFIDDLIHDRLTDVRERQLKELSTLAANLDGTCGIKVHEYMMNVLENKDNQ</sequence>
<dbReference type="SUPFAM" id="SSF63825">
    <property type="entry name" value="YWTD domain"/>
    <property type="match status" value="1"/>
</dbReference>
<evidence type="ECO:0000313" key="1">
    <source>
        <dbReference type="EMBL" id="WAJ24101.1"/>
    </source>
</evidence>
<proteinExistence type="predicted"/>
<organism evidence="1 2">
    <name type="scientific">Lacrimispora xylanolytica</name>
    <dbReference type="NCBI Taxonomy" id="29375"/>
    <lineage>
        <taxon>Bacteria</taxon>
        <taxon>Bacillati</taxon>
        <taxon>Bacillota</taxon>
        <taxon>Clostridia</taxon>
        <taxon>Lachnospirales</taxon>
        <taxon>Lachnospiraceae</taxon>
        <taxon>Lacrimispora</taxon>
    </lineage>
</organism>
<reference evidence="1" key="1">
    <citation type="submission" date="2022-11" db="EMBL/GenBank/DDBJ databases">
        <title>Lacrimispora xylanolytica sy1, complete genome.</title>
        <authorList>
            <person name="Choi S."/>
        </authorList>
    </citation>
    <scope>NUCLEOTIDE SEQUENCE</scope>
    <source>
        <strain evidence="1">Sy1</strain>
    </source>
</reference>
<dbReference type="RefSeq" id="WP_268115323.1">
    <property type="nucleotide sequence ID" value="NZ_CP113524.1"/>
</dbReference>
<dbReference type="Gene3D" id="2.130.10.10">
    <property type="entry name" value="YVTN repeat-like/Quinoprotein amine dehydrogenase"/>
    <property type="match status" value="1"/>
</dbReference>
<evidence type="ECO:0000313" key="2">
    <source>
        <dbReference type="Proteomes" id="UP001163115"/>
    </source>
</evidence>
<evidence type="ECO:0008006" key="3">
    <source>
        <dbReference type="Google" id="ProtNLM"/>
    </source>
</evidence>
<dbReference type="EMBL" id="CP113524">
    <property type="protein sequence ID" value="WAJ24101.1"/>
    <property type="molecule type" value="Genomic_DNA"/>
</dbReference>
<accession>A0ABY7AC01</accession>
<name>A0ABY7AC01_9FIRM</name>
<gene>
    <name evidence="1" type="ORF">OW255_00820</name>
</gene>
<keyword evidence="2" id="KW-1185">Reference proteome</keyword>
<dbReference type="InterPro" id="IPR015943">
    <property type="entry name" value="WD40/YVTN_repeat-like_dom_sf"/>
</dbReference>
<dbReference type="Proteomes" id="UP001163115">
    <property type="component" value="Chromosome"/>
</dbReference>